<dbReference type="Pfam" id="PF13086">
    <property type="entry name" value="AAA_11"/>
    <property type="match status" value="1"/>
</dbReference>
<dbReference type="InterPro" id="IPR048966">
    <property type="entry name" value="Aquarius_b-barrel"/>
</dbReference>
<dbReference type="Gene3D" id="3.40.50.300">
    <property type="entry name" value="P-loop containing nucleotide triphosphate hydrolases"/>
    <property type="match status" value="3"/>
</dbReference>
<reference evidence="5" key="1">
    <citation type="submission" date="2021-01" db="EMBL/GenBank/DDBJ databases">
        <authorList>
            <person name="Corre E."/>
            <person name="Pelletier E."/>
            <person name="Niang G."/>
            <person name="Scheremetjew M."/>
            <person name="Finn R."/>
            <person name="Kale V."/>
            <person name="Holt S."/>
            <person name="Cochrane G."/>
            <person name="Meng A."/>
            <person name="Brown T."/>
            <person name="Cohen L."/>
        </authorList>
    </citation>
    <scope>NUCLEOTIDE SEQUENCE</scope>
    <source>
        <strain evidence="5">CCMP1756</strain>
    </source>
</reference>
<reference evidence="6" key="2">
    <citation type="submission" date="2021-11" db="EMBL/GenBank/DDBJ databases">
        <authorList>
            <consortium name="Genoscope - CEA"/>
            <person name="William W."/>
        </authorList>
    </citation>
    <scope>NUCLEOTIDE SEQUENCE</scope>
</reference>
<accession>A0A7S3ZYW8</accession>
<feature type="domain" description="RNA helicase aquarius N-terminal" evidence="3">
    <location>
        <begin position="51"/>
        <end position="399"/>
    </location>
</feature>
<feature type="domain" description="RNA helicase aquarius beta-barrel" evidence="4">
    <location>
        <begin position="479"/>
        <end position="637"/>
    </location>
</feature>
<proteinExistence type="predicted"/>
<protein>
    <recommendedName>
        <fullName evidence="8">Intron-binding protein aquarius</fullName>
    </recommendedName>
</protein>
<evidence type="ECO:0000259" key="4">
    <source>
        <dbReference type="Pfam" id="PF21143"/>
    </source>
</evidence>
<evidence type="ECO:0000259" key="2">
    <source>
        <dbReference type="Pfam" id="PF13087"/>
    </source>
</evidence>
<dbReference type="SUPFAM" id="SSF52540">
    <property type="entry name" value="P-loop containing nucleoside triphosphate hydrolases"/>
    <property type="match status" value="1"/>
</dbReference>
<dbReference type="PANTHER" id="PTHR10887:SF5">
    <property type="entry name" value="RNA HELICASE AQUARIUS"/>
    <property type="match status" value="1"/>
</dbReference>
<dbReference type="EMBL" id="HBIW01016253">
    <property type="protein sequence ID" value="CAE0698585.1"/>
    <property type="molecule type" value="Transcribed_RNA"/>
</dbReference>
<dbReference type="FunFam" id="3.40.50.300:FF:002863">
    <property type="entry name" value="Pre-mRNA-splicing factor cwf11"/>
    <property type="match status" value="1"/>
</dbReference>
<dbReference type="EMBL" id="CAKKNE010000006">
    <property type="protein sequence ID" value="CAH0379357.1"/>
    <property type="molecule type" value="Genomic_DNA"/>
</dbReference>
<organism evidence="5">
    <name type="scientific">Pelagomonas calceolata</name>
    <dbReference type="NCBI Taxonomy" id="35677"/>
    <lineage>
        <taxon>Eukaryota</taxon>
        <taxon>Sar</taxon>
        <taxon>Stramenopiles</taxon>
        <taxon>Ochrophyta</taxon>
        <taxon>Pelagophyceae</taxon>
        <taxon>Pelagomonadales</taxon>
        <taxon>Pelagomonadaceae</taxon>
        <taxon>Pelagomonas</taxon>
    </lineage>
</organism>
<feature type="domain" description="DNA2/NAM7 helicase helicase" evidence="1">
    <location>
        <begin position="778"/>
        <end position="1098"/>
    </location>
</feature>
<dbReference type="InterPro" id="IPR041679">
    <property type="entry name" value="DNA2/NAM7-like_C"/>
</dbReference>
<dbReference type="GO" id="GO:0003729">
    <property type="term" value="F:mRNA binding"/>
    <property type="evidence" value="ECO:0007669"/>
    <property type="project" value="TreeGrafter"/>
</dbReference>
<evidence type="ECO:0008006" key="8">
    <source>
        <dbReference type="Google" id="ProtNLM"/>
    </source>
</evidence>
<dbReference type="OrthoDB" id="1879at2759"/>
<dbReference type="InterPro" id="IPR032174">
    <property type="entry name" value="Aquarius_N"/>
</dbReference>
<evidence type="ECO:0000313" key="7">
    <source>
        <dbReference type="Proteomes" id="UP000789595"/>
    </source>
</evidence>
<dbReference type="Proteomes" id="UP000789595">
    <property type="component" value="Unassembled WGS sequence"/>
</dbReference>
<sequence>MACGSIKLLAEIPSTEAVCAALAVRLSVASDGNAKSEQLICEIYNAGFCHKSRSLECLERLGYMEKVLWARLSACCGASISRVLALSTVALLNETARCGHLTDVLKRLTSRFEPSGGGGESPFGCLLEAVCLEVMDEACPLNILDSILLFCINIYSRLEHTSIRRAALRLAGLPLWERLSIPRRKQELQLFPQLCRHWQHFLAKRAKRKATVDALFFPALLDAITRLVERKMGSDTNDLPIRCVARFLELCIDLMLQLPTRRFLRVVIEDSRILERATLSAWAADQRMAPLLNAFRSAMGFAIIDQTGQLMTQSEDVARHHIRLHRFQCACFAANPKDNFSLEIAHIASAQLASEKSLRKLLVQTPLTTLVAAACDKLHLLPRNIALRRPELLIEALIHELSDNNNNFKEVNNISLYPNEVSLLGEVPHETDFPLALPKLALQFLSFKDYLSRCFTLYRLESAHEIRDDVSQAVQRLQPHINSAGCTYFAGWSRFAVPCKCEVTRVAKSVLGKEHPSEVLCNVTLDLASFGEDWEIHKHDIVFLVCVEGLAVKPSPAPLPINRSVKSTKDLQISETYGIRAVRGGEVVAITDYTGADRTGFSTQCTVTLRMDSIQYYKDSQASITAIYGASNILLRRDARANNSSRVLETIRETMNTESHKNAIPVWLHDVLLGYGDASAAHYSQRHDQLDAFDAVDTFHDLNHIVSSFPEMAVVVADESVPVTAAGRSLFQLRLDRIAKTVVVTPYAVAARKVNSGALTMQSARIFDVLRCNPVRFTRSQVEAIRDGMNPGLTLIIGPPGTGKTDVAVQIIANIYQNFPANRTLLIAHSNSALNDLFEKILERNVPARHLVRLGGGERELDVTGSFSQLGRVDATLARRLELLEEIQRLVTSLRGGFGHSGSEVEVAFCTCEAAEYLEQTCVDVRVDMFEQIIYNLGSNQTVMAIIDAFPFGDFFAQATRSGVSGDEKMASTLFNTCQTSCQALNVARACFQHIREIFSELRQYRGFELLRTQKQRTNYLLTNQARIIAMTCTHAALIRKDLVDLGFKYDAIVVEEAAQMLEIEAFIPLVLQHCSGNKSQLERVVLIGDHHQLPPIVRNRALARHALLEQSLFSRLLRLGVPAIHLDKQGRSRPEIANLFNWRYDRLGDLDIVTKHAYSLANPGFAFAYQFVNVADFHGRGEYCPTPHFFQNLGEAEFVVAVYMYMRLLGYPAGRISVLTTYNGQKDLLADIFKQRCAKDPKYGLPQINTVDKYQGSQNDYVLLSLVRTKHVGHLRDARRIVVAMSRARLGLYVFGRMSTFKSCNSLGSTMTSFLRRPSRLALACSENFGSQPGRNVHDPPENSVFIDGPIEMGILVSQLANRHSIS</sequence>
<evidence type="ECO:0000259" key="1">
    <source>
        <dbReference type="Pfam" id="PF13086"/>
    </source>
</evidence>
<dbReference type="CDD" id="cd18808">
    <property type="entry name" value="SF1_C_Upf1"/>
    <property type="match status" value="1"/>
</dbReference>
<name>A0A7S3ZYW8_9STRA</name>
<evidence type="ECO:0000313" key="6">
    <source>
        <dbReference type="EMBL" id="CAH0379357.1"/>
    </source>
</evidence>
<dbReference type="InterPro" id="IPR047187">
    <property type="entry name" value="SF1_C_Upf1"/>
</dbReference>
<dbReference type="CDD" id="cd17935">
    <property type="entry name" value="EEXXQc_AQR"/>
    <property type="match status" value="1"/>
</dbReference>
<evidence type="ECO:0000313" key="5">
    <source>
        <dbReference type="EMBL" id="CAE0698585.1"/>
    </source>
</evidence>
<evidence type="ECO:0000259" key="3">
    <source>
        <dbReference type="Pfam" id="PF16399"/>
    </source>
</evidence>
<keyword evidence="7" id="KW-1185">Reference proteome</keyword>
<dbReference type="GO" id="GO:0071013">
    <property type="term" value="C:catalytic step 2 spliceosome"/>
    <property type="evidence" value="ECO:0007669"/>
    <property type="project" value="TreeGrafter"/>
</dbReference>
<gene>
    <name evidence="5" type="ORF">PCAL00307_LOCUS14021</name>
    <name evidence="6" type="ORF">PECAL_6P09730</name>
</gene>
<dbReference type="GO" id="GO:0004386">
    <property type="term" value="F:helicase activity"/>
    <property type="evidence" value="ECO:0007669"/>
    <property type="project" value="InterPro"/>
</dbReference>
<dbReference type="InterPro" id="IPR045055">
    <property type="entry name" value="DNA2/NAM7-like"/>
</dbReference>
<dbReference type="InterPro" id="IPR041677">
    <property type="entry name" value="DNA2/NAM7_AAA_11"/>
</dbReference>
<dbReference type="Pfam" id="PF13087">
    <property type="entry name" value="AAA_12"/>
    <property type="match status" value="1"/>
</dbReference>
<feature type="domain" description="DNA2/NAM7 helicase-like C-terminal" evidence="2">
    <location>
        <begin position="1109"/>
        <end position="1299"/>
    </location>
</feature>
<dbReference type="Pfam" id="PF21143">
    <property type="entry name" value="Aquarius_N_2nd"/>
    <property type="match status" value="1"/>
</dbReference>
<dbReference type="InterPro" id="IPR027417">
    <property type="entry name" value="P-loop_NTPase"/>
</dbReference>
<dbReference type="Pfam" id="PF16399">
    <property type="entry name" value="Aquarius_N_1st"/>
    <property type="match status" value="1"/>
</dbReference>
<dbReference type="PANTHER" id="PTHR10887">
    <property type="entry name" value="DNA2/NAM7 HELICASE FAMILY"/>
    <property type="match status" value="1"/>
</dbReference>